<evidence type="ECO:0000256" key="1">
    <source>
        <dbReference type="SAM" id="MobiDB-lite"/>
    </source>
</evidence>
<organism evidence="2 3">
    <name type="scientific">Shouchella lehensis G1</name>
    <dbReference type="NCBI Taxonomy" id="1246626"/>
    <lineage>
        <taxon>Bacteria</taxon>
        <taxon>Bacillati</taxon>
        <taxon>Bacillota</taxon>
        <taxon>Bacilli</taxon>
        <taxon>Bacillales</taxon>
        <taxon>Bacillaceae</taxon>
        <taxon>Shouchella</taxon>
    </lineage>
</organism>
<dbReference type="OrthoDB" id="2376226at2"/>
<sequence length="81" mass="9544">MAKKDDYHDFKNVEASHQYIVPEATPEGPYGSPIHKDTPVENKSTPWEKDQREYSAFNYNDKDQHAHQPRKYPSHHPTHDE</sequence>
<feature type="compositionally biased region" description="Basic residues" evidence="1">
    <location>
        <begin position="67"/>
        <end position="81"/>
    </location>
</feature>
<dbReference type="HOGENOM" id="CLU_179283_0_0_9"/>
<keyword evidence="3" id="KW-1185">Reference proteome</keyword>
<gene>
    <name evidence="2" type="ORF">BleG1_2946</name>
</gene>
<evidence type="ECO:0000313" key="2">
    <source>
        <dbReference type="EMBL" id="AIC95510.1"/>
    </source>
</evidence>
<feature type="region of interest" description="Disordered" evidence="1">
    <location>
        <begin position="1"/>
        <end position="81"/>
    </location>
</feature>
<feature type="compositionally biased region" description="Basic and acidic residues" evidence="1">
    <location>
        <begin position="34"/>
        <end position="53"/>
    </location>
</feature>
<reference evidence="2 3" key="1">
    <citation type="journal article" date="2014" name="Gene">
        <title>A comparative genomic analysis of the alkalitolerant soil bacterium Bacillus lehensis G1.</title>
        <authorList>
            <person name="Noor Y.M."/>
            <person name="Samsulrizal N.H."/>
            <person name="Jema'on N.A."/>
            <person name="Low K.O."/>
            <person name="Ramli A.N."/>
            <person name="Alias N.I."/>
            <person name="Damis S.I."/>
            <person name="Fuzi S.F."/>
            <person name="Isa M.N."/>
            <person name="Murad A.M."/>
            <person name="Raih M.F."/>
            <person name="Bakar F.D."/>
            <person name="Najimudin N."/>
            <person name="Mahadi N.M."/>
            <person name="Illias R.M."/>
        </authorList>
    </citation>
    <scope>NUCLEOTIDE SEQUENCE [LARGE SCALE GENOMIC DNA]</scope>
    <source>
        <strain evidence="2 3">G1</strain>
    </source>
</reference>
<dbReference type="EMBL" id="CP003923">
    <property type="protein sequence ID" value="AIC95510.1"/>
    <property type="molecule type" value="Genomic_DNA"/>
</dbReference>
<name>A0A060M0G2_9BACI</name>
<dbReference type="eggNOG" id="ENOG5032VKV">
    <property type="taxonomic scope" value="Bacteria"/>
</dbReference>
<dbReference type="STRING" id="1246626.BleG1_2946"/>
<evidence type="ECO:0000313" key="3">
    <source>
        <dbReference type="Proteomes" id="UP000027142"/>
    </source>
</evidence>
<protein>
    <recommendedName>
        <fullName evidence="4">Cytosolic protein</fullName>
    </recommendedName>
</protein>
<dbReference type="Proteomes" id="UP000027142">
    <property type="component" value="Chromosome"/>
</dbReference>
<feature type="compositionally biased region" description="Basic and acidic residues" evidence="1">
    <location>
        <begin position="1"/>
        <end position="14"/>
    </location>
</feature>
<dbReference type="AlphaFoldDB" id="A0A060M0G2"/>
<evidence type="ECO:0008006" key="4">
    <source>
        <dbReference type="Google" id="ProtNLM"/>
    </source>
</evidence>
<proteinExistence type="predicted"/>
<dbReference type="RefSeq" id="WP_038482437.1">
    <property type="nucleotide sequence ID" value="NZ_CP003923.1"/>
</dbReference>
<dbReference type="KEGG" id="ble:BleG1_2946"/>
<dbReference type="PATRIC" id="fig|1246626.3.peg.2934"/>
<accession>A0A060M0G2</accession>